<dbReference type="GO" id="GO:0008137">
    <property type="term" value="F:NADH dehydrogenase (ubiquinone) activity"/>
    <property type="evidence" value="ECO:0007669"/>
    <property type="project" value="UniProtKB-EC"/>
</dbReference>
<evidence type="ECO:0000256" key="10">
    <source>
        <dbReference type="ARBA" id="ARBA00049551"/>
    </source>
</evidence>
<keyword evidence="4 11" id="KW-0812">Transmembrane</keyword>
<organism evidence="12">
    <name type="scientific">Otobius megnini</name>
    <name type="common">Spinose ear tick</name>
    <dbReference type="NCBI Taxonomy" id="34606"/>
    <lineage>
        <taxon>Eukaryota</taxon>
        <taxon>Metazoa</taxon>
        <taxon>Ecdysozoa</taxon>
        <taxon>Arthropoda</taxon>
        <taxon>Chelicerata</taxon>
        <taxon>Arachnida</taxon>
        <taxon>Acari</taxon>
        <taxon>Parasitiformes</taxon>
        <taxon>Ixodida</taxon>
        <taxon>Ixodoidea</taxon>
        <taxon>Argasidae</taxon>
        <taxon>Ornithodorinae</taxon>
        <taxon>Otobius</taxon>
    </lineage>
</organism>
<feature type="transmembrane region" description="Helical" evidence="11">
    <location>
        <begin position="23"/>
        <end position="44"/>
    </location>
</feature>
<comment type="catalytic activity">
    <reaction evidence="10">
        <text>a ubiquinone + NADH + 5 H(+)(in) = a ubiquinol + NAD(+) + 4 H(+)(out)</text>
        <dbReference type="Rhea" id="RHEA:29091"/>
        <dbReference type="Rhea" id="RHEA-COMP:9565"/>
        <dbReference type="Rhea" id="RHEA-COMP:9566"/>
        <dbReference type="ChEBI" id="CHEBI:15378"/>
        <dbReference type="ChEBI" id="CHEBI:16389"/>
        <dbReference type="ChEBI" id="CHEBI:17976"/>
        <dbReference type="ChEBI" id="CHEBI:57540"/>
        <dbReference type="ChEBI" id="CHEBI:57945"/>
        <dbReference type="EC" id="7.1.1.2"/>
    </reaction>
</comment>
<reference evidence="12" key="1">
    <citation type="journal article" date="2014" name="Ticks Tick Borne Dis.">
        <title>Molecular phylogeny of soft ticks (Ixodida: Argasidae) inferred from mitochondrial genome and nuclear rRNA sequences.</title>
        <authorList>
            <person name="Burger T.D."/>
            <person name="Shao R."/>
            <person name="Labruna M.B."/>
            <person name="Barker S.C."/>
        </authorList>
    </citation>
    <scope>NUCLEOTIDE SEQUENCE</scope>
</reference>
<evidence type="ECO:0000256" key="3">
    <source>
        <dbReference type="ARBA" id="ARBA00016612"/>
    </source>
</evidence>
<evidence type="ECO:0000256" key="7">
    <source>
        <dbReference type="ARBA" id="ARBA00023027"/>
    </source>
</evidence>
<feature type="transmembrane region" description="Helical" evidence="11">
    <location>
        <begin position="51"/>
        <end position="80"/>
    </location>
</feature>
<evidence type="ECO:0000256" key="9">
    <source>
        <dbReference type="ARBA" id="ARBA00031586"/>
    </source>
</evidence>
<keyword evidence="6 11" id="KW-1133">Transmembrane helix</keyword>
<dbReference type="InterPro" id="IPR039428">
    <property type="entry name" value="NUOK/Mnh_C1-like"/>
</dbReference>
<comment type="similarity">
    <text evidence="2">Belongs to the complex I subunit 4L family.</text>
</comment>
<evidence type="ECO:0000256" key="2">
    <source>
        <dbReference type="ARBA" id="ARBA00010519"/>
    </source>
</evidence>
<evidence type="ECO:0000256" key="4">
    <source>
        <dbReference type="ARBA" id="ARBA00022692"/>
    </source>
</evidence>
<keyword evidence="5" id="KW-1278">Translocase</keyword>
<evidence type="ECO:0000313" key="12">
    <source>
        <dbReference type="EMBL" id="AHF21635.1"/>
    </source>
</evidence>
<dbReference type="GO" id="GO:0016020">
    <property type="term" value="C:membrane"/>
    <property type="evidence" value="ECO:0007669"/>
    <property type="project" value="UniProtKB-SubCell"/>
</dbReference>
<protein>
    <recommendedName>
        <fullName evidence="3">NADH-ubiquinone oxidoreductase chain 4L</fullName>
    </recommendedName>
    <alternativeName>
        <fullName evidence="9">NADH dehydrogenase subunit 4L</fullName>
    </alternativeName>
</protein>
<accession>W0FDI1</accession>
<proteinExistence type="inferred from homology"/>
<dbReference type="EMBL" id="KC769589">
    <property type="protein sequence ID" value="AHF21635.1"/>
    <property type="molecule type" value="Genomic_DNA"/>
</dbReference>
<dbReference type="Pfam" id="PF00420">
    <property type="entry name" value="Oxidored_q2"/>
    <property type="match status" value="1"/>
</dbReference>
<evidence type="ECO:0000256" key="8">
    <source>
        <dbReference type="ARBA" id="ARBA00023136"/>
    </source>
</evidence>
<keyword evidence="12" id="KW-0496">Mitochondrion</keyword>
<sequence length="92" mass="10581">MMIFGGVIYVYGLLGFLMNWKHILVMLLSLEFMYLGVLFSVFLLMSMQENFFNLLVFMVFVVCEAGMGLSVMILGVFFYGNDKFNSLVLMKC</sequence>
<gene>
    <name evidence="12" type="primary">NAD4L</name>
</gene>
<evidence type="ECO:0000256" key="6">
    <source>
        <dbReference type="ARBA" id="ARBA00022989"/>
    </source>
</evidence>
<name>W0FDI1_OTOMG</name>
<dbReference type="AlphaFoldDB" id="W0FDI1"/>
<evidence type="ECO:0000256" key="1">
    <source>
        <dbReference type="ARBA" id="ARBA00004141"/>
    </source>
</evidence>
<evidence type="ECO:0000256" key="11">
    <source>
        <dbReference type="SAM" id="Phobius"/>
    </source>
</evidence>
<comment type="subcellular location">
    <subcellularLocation>
        <location evidence="1">Membrane</location>
        <topology evidence="1">Multi-pass membrane protein</topology>
    </subcellularLocation>
</comment>
<keyword evidence="7" id="KW-0520">NAD</keyword>
<keyword evidence="8 11" id="KW-0472">Membrane</keyword>
<geneLocation type="mitochondrion" evidence="12"/>
<evidence type="ECO:0000256" key="5">
    <source>
        <dbReference type="ARBA" id="ARBA00022967"/>
    </source>
</evidence>
<dbReference type="Gene3D" id="1.10.287.3510">
    <property type="match status" value="1"/>
</dbReference>